<keyword evidence="2" id="KW-0863">Zinc-finger</keyword>
<dbReference type="EMBL" id="FQUM01000006">
    <property type="protein sequence ID" value="SHF52926.1"/>
    <property type="molecule type" value="Genomic_DNA"/>
</dbReference>
<feature type="domain" description="Putative zinc-finger" evidence="1">
    <location>
        <begin position="3"/>
        <end position="37"/>
    </location>
</feature>
<evidence type="ECO:0000313" key="2">
    <source>
        <dbReference type="EMBL" id="SHF52926.1"/>
    </source>
</evidence>
<dbReference type="GO" id="GO:0008270">
    <property type="term" value="F:zinc ion binding"/>
    <property type="evidence" value="ECO:0007669"/>
    <property type="project" value="UniProtKB-KW"/>
</dbReference>
<evidence type="ECO:0000313" key="3">
    <source>
        <dbReference type="Proteomes" id="UP000184164"/>
    </source>
</evidence>
<evidence type="ECO:0000259" key="1">
    <source>
        <dbReference type="Pfam" id="PF13490"/>
    </source>
</evidence>
<organism evidence="2 3">
    <name type="scientific">Mariniphaga anaerophila</name>
    <dbReference type="NCBI Taxonomy" id="1484053"/>
    <lineage>
        <taxon>Bacteria</taxon>
        <taxon>Pseudomonadati</taxon>
        <taxon>Bacteroidota</taxon>
        <taxon>Bacteroidia</taxon>
        <taxon>Marinilabiliales</taxon>
        <taxon>Prolixibacteraceae</taxon>
        <taxon>Mariniphaga</taxon>
    </lineage>
</organism>
<dbReference type="InterPro" id="IPR041916">
    <property type="entry name" value="Anti_sigma_zinc_sf"/>
</dbReference>
<keyword evidence="2" id="KW-0479">Metal-binding</keyword>
<keyword evidence="2" id="KW-0862">Zinc</keyword>
<reference evidence="2 3" key="1">
    <citation type="submission" date="2016-11" db="EMBL/GenBank/DDBJ databases">
        <authorList>
            <person name="Jaros S."/>
            <person name="Januszkiewicz K."/>
            <person name="Wedrychowicz H."/>
        </authorList>
    </citation>
    <scope>NUCLEOTIDE SEQUENCE [LARGE SCALE GENOMIC DNA]</scope>
    <source>
        <strain evidence="2 3">DSM 26910</strain>
    </source>
</reference>
<proteinExistence type="predicted"/>
<accession>A0A1M5CE33</accession>
<keyword evidence="3" id="KW-1185">Reference proteome</keyword>
<dbReference type="STRING" id="1484053.SAMN05444274_10678"/>
<protein>
    <submittedName>
        <fullName evidence="2">Putative zinc-finger</fullName>
    </submittedName>
</protein>
<dbReference type="Proteomes" id="UP000184164">
    <property type="component" value="Unassembled WGS sequence"/>
</dbReference>
<dbReference type="RefSeq" id="WP_175550007.1">
    <property type="nucleotide sequence ID" value="NZ_FQUM01000006.1"/>
</dbReference>
<gene>
    <name evidence="2" type="ORF">SAMN05444274_10678</name>
</gene>
<name>A0A1M5CE33_9BACT</name>
<dbReference type="Gene3D" id="1.10.10.1320">
    <property type="entry name" value="Anti-sigma factor, zinc-finger domain"/>
    <property type="match status" value="1"/>
</dbReference>
<dbReference type="Pfam" id="PF13490">
    <property type="entry name" value="zf-HC2"/>
    <property type="match status" value="1"/>
</dbReference>
<sequence>MKCKTLHKKLIFFLEGDLPDKEQKEVREHLEHCADCAAFAQEMKKTLGILELEKSPEVTPFFYTRVKARLENQEEKAEERVGSPVWERVLQPVLFSLLLLAGIYGGFKIGEPAVPEYSPATYAKNELIPFLNDMQTEPLETFLMEQNNGN</sequence>
<dbReference type="AlphaFoldDB" id="A0A1M5CE33"/>
<dbReference type="InterPro" id="IPR027383">
    <property type="entry name" value="Znf_put"/>
</dbReference>